<dbReference type="Gene3D" id="3.40.120.10">
    <property type="entry name" value="Alpha-D-Glucose-1,6-Bisphosphate, subunit A, domain 3"/>
    <property type="match status" value="1"/>
</dbReference>
<comment type="cofactor">
    <cofactor evidence="1">
        <name>Mg(2+)</name>
        <dbReference type="ChEBI" id="CHEBI:18420"/>
    </cofactor>
</comment>
<comment type="caution">
    <text evidence="8">The sequence shown here is derived from an EMBL/GenBank/DDBJ whole genome shotgun (WGS) entry which is preliminary data.</text>
</comment>
<evidence type="ECO:0000256" key="6">
    <source>
        <dbReference type="ARBA" id="ARBA00023235"/>
    </source>
</evidence>
<dbReference type="EMBL" id="JAAIVB010000007">
    <property type="protein sequence ID" value="NEX59632.1"/>
    <property type="molecule type" value="Genomic_DNA"/>
</dbReference>
<dbReference type="PANTHER" id="PTHR43771:SF2">
    <property type="entry name" value="PHOSPHOMANNOMUTASE_PHOSPHOGLUCOMUTASE"/>
    <property type="match status" value="1"/>
</dbReference>
<evidence type="ECO:0000313" key="9">
    <source>
        <dbReference type="Proteomes" id="UP000482155"/>
    </source>
</evidence>
<keyword evidence="3" id="KW-0597">Phosphoprotein</keyword>
<dbReference type="GO" id="GO:0005975">
    <property type="term" value="P:carbohydrate metabolic process"/>
    <property type="evidence" value="ECO:0007669"/>
    <property type="project" value="InterPro"/>
</dbReference>
<dbReference type="InterPro" id="IPR005844">
    <property type="entry name" value="A-D-PHexomutase_a/b/a-I"/>
</dbReference>
<keyword evidence="5" id="KW-0460">Magnesium</keyword>
<dbReference type="GO" id="GO:0046872">
    <property type="term" value="F:metal ion binding"/>
    <property type="evidence" value="ECO:0007669"/>
    <property type="project" value="UniProtKB-KW"/>
</dbReference>
<dbReference type="SUPFAM" id="SSF53738">
    <property type="entry name" value="Phosphoglucomutase, first 3 domains"/>
    <property type="match status" value="1"/>
</dbReference>
<evidence type="ECO:0000256" key="4">
    <source>
        <dbReference type="ARBA" id="ARBA00022723"/>
    </source>
</evidence>
<evidence type="ECO:0000256" key="1">
    <source>
        <dbReference type="ARBA" id="ARBA00001946"/>
    </source>
</evidence>
<keyword evidence="9" id="KW-1185">Reference proteome</keyword>
<keyword evidence="6 8" id="KW-0413">Isomerase</keyword>
<dbReference type="InterPro" id="IPR016055">
    <property type="entry name" value="A-D-PHexomutase_a/b/a-I/II/III"/>
</dbReference>
<evidence type="ECO:0000256" key="3">
    <source>
        <dbReference type="ARBA" id="ARBA00022553"/>
    </source>
</evidence>
<proteinExistence type="inferred from homology"/>
<comment type="similarity">
    <text evidence="2">Belongs to the phosphohexose mutase family.</text>
</comment>
<dbReference type="PANTHER" id="PTHR43771">
    <property type="entry name" value="PHOSPHOMANNOMUTASE"/>
    <property type="match status" value="1"/>
</dbReference>
<dbReference type="GO" id="GO:0004615">
    <property type="term" value="F:phosphomannomutase activity"/>
    <property type="evidence" value="ECO:0007669"/>
    <property type="project" value="UniProtKB-EC"/>
</dbReference>
<gene>
    <name evidence="8" type="ORF">G3574_00940</name>
</gene>
<keyword evidence="4" id="KW-0479">Metal-binding</keyword>
<organism evidence="8 9">
    <name type="scientific">Noviherbaspirillum galbum</name>
    <dbReference type="NCBI Taxonomy" id="2709383"/>
    <lineage>
        <taxon>Bacteria</taxon>
        <taxon>Pseudomonadati</taxon>
        <taxon>Pseudomonadota</taxon>
        <taxon>Betaproteobacteria</taxon>
        <taxon>Burkholderiales</taxon>
        <taxon>Oxalobacteraceae</taxon>
        <taxon>Noviherbaspirillum</taxon>
    </lineage>
</organism>
<dbReference type="Pfam" id="PF02878">
    <property type="entry name" value="PGM_PMM_I"/>
    <property type="match status" value="1"/>
</dbReference>
<protein>
    <submittedName>
        <fullName evidence="8">Phosphomannomutase/phosphoglucomutase</fullName>
        <ecNumber evidence="8">5.4.2.2</ecNumber>
        <ecNumber evidence="8">5.4.2.8</ecNumber>
    </submittedName>
</protein>
<evidence type="ECO:0000256" key="2">
    <source>
        <dbReference type="ARBA" id="ARBA00010231"/>
    </source>
</evidence>
<accession>A0A6B3SMM3</accession>
<evidence type="ECO:0000259" key="7">
    <source>
        <dbReference type="Pfam" id="PF02878"/>
    </source>
</evidence>
<sequence>MTLDISQSIFKAYDIRGIIGKTLDASVARRIGQAFGAAALAKGERTVVIGRDGRLSGPELAAALAAGLQSTGLDV</sequence>
<reference evidence="8 9" key="1">
    <citation type="submission" date="2020-02" db="EMBL/GenBank/DDBJ databases">
        <authorList>
            <person name="Kim M.K."/>
        </authorList>
    </citation>
    <scope>NUCLEOTIDE SEQUENCE [LARGE SCALE GENOMIC DNA]</scope>
    <source>
        <strain evidence="8 9">17J57-3</strain>
    </source>
</reference>
<dbReference type="EC" id="5.4.2.2" evidence="8"/>
<dbReference type="Proteomes" id="UP000482155">
    <property type="component" value="Unassembled WGS sequence"/>
</dbReference>
<feature type="non-terminal residue" evidence="8">
    <location>
        <position position="75"/>
    </location>
</feature>
<dbReference type="GO" id="GO:0004614">
    <property type="term" value="F:phosphoglucomutase activity"/>
    <property type="evidence" value="ECO:0007669"/>
    <property type="project" value="UniProtKB-EC"/>
</dbReference>
<dbReference type="EC" id="5.4.2.8" evidence="8"/>
<dbReference type="AlphaFoldDB" id="A0A6B3SMM3"/>
<name>A0A6B3SMM3_9BURK</name>
<evidence type="ECO:0000313" key="8">
    <source>
        <dbReference type="EMBL" id="NEX59632.1"/>
    </source>
</evidence>
<evidence type="ECO:0000256" key="5">
    <source>
        <dbReference type="ARBA" id="ARBA00022842"/>
    </source>
</evidence>
<feature type="domain" description="Alpha-D-phosphohexomutase alpha/beta/alpha" evidence="7">
    <location>
        <begin position="9"/>
        <end position="75"/>
    </location>
</feature>